<dbReference type="InterPro" id="IPR050565">
    <property type="entry name" value="LYPA1-2/EST-like"/>
</dbReference>
<dbReference type="PANTHER" id="PTHR10655:SF17">
    <property type="entry name" value="LYSOPHOSPHOLIPASE-LIKE PROTEIN 1"/>
    <property type="match status" value="1"/>
</dbReference>
<gene>
    <name evidence="4" type="ORF">METZ01_LOCUS105880</name>
</gene>
<dbReference type="InterPro" id="IPR029058">
    <property type="entry name" value="AB_hydrolase_fold"/>
</dbReference>
<evidence type="ECO:0000256" key="2">
    <source>
        <dbReference type="ARBA" id="ARBA00022801"/>
    </source>
</evidence>
<dbReference type="AlphaFoldDB" id="A0A381WKJ4"/>
<dbReference type="Gene3D" id="3.40.50.1820">
    <property type="entry name" value="alpha/beta hydrolase"/>
    <property type="match status" value="1"/>
</dbReference>
<proteinExistence type="inferred from homology"/>
<feature type="non-terminal residue" evidence="4">
    <location>
        <position position="1"/>
    </location>
</feature>
<evidence type="ECO:0000256" key="1">
    <source>
        <dbReference type="ARBA" id="ARBA00006499"/>
    </source>
</evidence>
<evidence type="ECO:0000259" key="3">
    <source>
        <dbReference type="Pfam" id="PF02230"/>
    </source>
</evidence>
<sequence length="228" mass="24691">VTSANPILDTVEQAPDGTAQASVIWLHGLGADGNDFASLPPQLGVSPELAVRYVFPHAPVIPVTINMGTPMPAWYDIASLDARGQDEAGIRQSAASIEMLIAREIDRGVPASRIVLAGFSQGAAMALFTGLRCESLLAGLVVLSGYLPLHERLPKEAAESNQQVPILQAHGRHDDVVPRQLGYGSAELLRAAGYQVEWHEYEMAHEVCFEEVQEIGRWLNRVFGEESD</sequence>
<dbReference type="InterPro" id="IPR003140">
    <property type="entry name" value="PLipase/COase/thioEstase"/>
</dbReference>
<evidence type="ECO:0000313" key="4">
    <source>
        <dbReference type="EMBL" id="SVA53026.1"/>
    </source>
</evidence>
<keyword evidence="2" id="KW-0378">Hydrolase</keyword>
<accession>A0A381WKJ4</accession>
<organism evidence="4">
    <name type="scientific">marine metagenome</name>
    <dbReference type="NCBI Taxonomy" id="408172"/>
    <lineage>
        <taxon>unclassified sequences</taxon>
        <taxon>metagenomes</taxon>
        <taxon>ecological metagenomes</taxon>
    </lineage>
</organism>
<comment type="similarity">
    <text evidence="1">Belongs to the AB hydrolase superfamily. AB hydrolase 2 family.</text>
</comment>
<reference evidence="4" key="1">
    <citation type="submission" date="2018-05" db="EMBL/GenBank/DDBJ databases">
        <authorList>
            <person name="Lanie J.A."/>
            <person name="Ng W.-L."/>
            <person name="Kazmierczak K.M."/>
            <person name="Andrzejewski T.M."/>
            <person name="Davidsen T.M."/>
            <person name="Wayne K.J."/>
            <person name="Tettelin H."/>
            <person name="Glass J.I."/>
            <person name="Rusch D."/>
            <person name="Podicherti R."/>
            <person name="Tsui H.-C.T."/>
            <person name="Winkler M.E."/>
        </authorList>
    </citation>
    <scope>NUCLEOTIDE SEQUENCE</scope>
</reference>
<name>A0A381WKJ4_9ZZZZ</name>
<feature type="domain" description="Phospholipase/carboxylesterase/thioesterase" evidence="3">
    <location>
        <begin position="13"/>
        <end position="220"/>
    </location>
</feature>
<dbReference type="SUPFAM" id="SSF53474">
    <property type="entry name" value="alpha/beta-Hydrolases"/>
    <property type="match status" value="1"/>
</dbReference>
<dbReference type="EMBL" id="UINC01012100">
    <property type="protein sequence ID" value="SVA53026.1"/>
    <property type="molecule type" value="Genomic_DNA"/>
</dbReference>
<dbReference type="PANTHER" id="PTHR10655">
    <property type="entry name" value="LYSOPHOSPHOLIPASE-RELATED"/>
    <property type="match status" value="1"/>
</dbReference>
<dbReference type="Pfam" id="PF02230">
    <property type="entry name" value="Abhydrolase_2"/>
    <property type="match status" value="1"/>
</dbReference>
<protein>
    <recommendedName>
        <fullName evidence="3">Phospholipase/carboxylesterase/thioesterase domain-containing protein</fullName>
    </recommendedName>
</protein>
<dbReference type="GO" id="GO:0016787">
    <property type="term" value="F:hydrolase activity"/>
    <property type="evidence" value="ECO:0007669"/>
    <property type="project" value="UniProtKB-KW"/>
</dbReference>